<dbReference type="Gene3D" id="3.30.160.170">
    <property type="entry name" value="FlaG-like"/>
    <property type="match status" value="1"/>
</dbReference>
<accession>A0ABT9GXV4</accession>
<keyword evidence="1" id="KW-0282">Flagellum</keyword>
<dbReference type="SUPFAM" id="SSF160214">
    <property type="entry name" value="FlaG-like"/>
    <property type="match status" value="1"/>
</dbReference>
<dbReference type="Proteomes" id="UP001231616">
    <property type="component" value="Unassembled WGS sequence"/>
</dbReference>
<keyword evidence="1" id="KW-0969">Cilium</keyword>
<name>A0ABT9GXV4_9GAMM</name>
<proteinExistence type="predicted"/>
<dbReference type="RefSeq" id="WP_305893151.1">
    <property type="nucleotide sequence ID" value="NZ_JAUZVZ010000007.1"/>
</dbReference>
<sequence length="131" mass="14168">MSSINLASVGGLPLSSQAAGLNVQDDNQEKQTVDIDSSKTVGFAQPKTEISRSELDEAIDVLNTAAVIESRSLSFSIDDLSGREVIKVVDLKSSEVLRQIPSEELLKVAQDIRRLQDEMGQTIGLLVDNKV</sequence>
<dbReference type="EMBL" id="JAUZVZ010000007">
    <property type="protein sequence ID" value="MDP4535889.1"/>
    <property type="molecule type" value="Genomic_DNA"/>
</dbReference>
<keyword evidence="2" id="KW-1185">Reference proteome</keyword>
<comment type="caution">
    <text evidence="1">The sequence shown here is derived from an EMBL/GenBank/DDBJ whole genome shotgun (WGS) entry which is preliminary data.</text>
</comment>
<evidence type="ECO:0000313" key="2">
    <source>
        <dbReference type="Proteomes" id="UP001231616"/>
    </source>
</evidence>
<reference evidence="1 2" key="1">
    <citation type="submission" date="2023-08" db="EMBL/GenBank/DDBJ databases">
        <authorList>
            <person name="Joshi A."/>
            <person name="Thite S."/>
        </authorList>
    </citation>
    <scope>NUCLEOTIDE SEQUENCE [LARGE SCALE GENOMIC DNA]</scope>
    <source>
        <strain evidence="1 2">AC40</strain>
    </source>
</reference>
<dbReference type="PANTHER" id="PTHR37166:SF1">
    <property type="entry name" value="PROTEIN FLAG"/>
    <property type="match status" value="1"/>
</dbReference>
<dbReference type="InterPro" id="IPR035924">
    <property type="entry name" value="FlaG-like_sf"/>
</dbReference>
<protein>
    <submittedName>
        <fullName evidence="1">Flagellar protein FlaG</fullName>
    </submittedName>
</protein>
<dbReference type="Pfam" id="PF03646">
    <property type="entry name" value="FlaG"/>
    <property type="match status" value="1"/>
</dbReference>
<dbReference type="InterPro" id="IPR005186">
    <property type="entry name" value="FlaG"/>
</dbReference>
<organism evidence="1 2">
    <name type="scientific">Alkalimonas collagenimarina</name>
    <dbReference type="NCBI Taxonomy" id="400390"/>
    <lineage>
        <taxon>Bacteria</taxon>
        <taxon>Pseudomonadati</taxon>
        <taxon>Pseudomonadota</taxon>
        <taxon>Gammaproteobacteria</taxon>
        <taxon>Alkalimonas</taxon>
    </lineage>
</organism>
<evidence type="ECO:0000313" key="1">
    <source>
        <dbReference type="EMBL" id="MDP4535889.1"/>
    </source>
</evidence>
<dbReference type="PANTHER" id="PTHR37166">
    <property type="entry name" value="PROTEIN FLAG"/>
    <property type="match status" value="1"/>
</dbReference>
<gene>
    <name evidence="1" type="ORF">Q3O60_06800</name>
</gene>
<keyword evidence="1" id="KW-0966">Cell projection</keyword>